<accession>A0A1M5ZB87</accession>
<dbReference type="AlphaFoldDB" id="A0A1M5ZB87"/>
<reference evidence="2 3" key="1">
    <citation type="submission" date="2016-11" db="EMBL/GenBank/DDBJ databases">
        <authorList>
            <person name="Jaros S."/>
            <person name="Januszkiewicz K."/>
            <person name="Wedrychowicz H."/>
        </authorList>
    </citation>
    <scope>NUCLEOTIDE SEQUENCE [LARGE SCALE GENOMIC DNA]</scope>
    <source>
        <strain evidence="2 3">DSM 6191</strain>
    </source>
</reference>
<evidence type="ECO:0000259" key="1">
    <source>
        <dbReference type="Pfam" id="PF01966"/>
    </source>
</evidence>
<protein>
    <submittedName>
        <fullName evidence="2">HD domain-containing protein</fullName>
    </submittedName>
</protein>
<dbReference type="Proteomes" id="UP000184241">
    <property type="component" value="Unassembled WGS sequence"/>
</dbReference>
<evidence type="ECO:0000313" key="2">
    <source>
        <dbReference type="EMBL" id="SHI21496.1"/>
    </source>
</evidence>
<dbReference type="CDD" id="cd00077">
    <property type="entry name" value="HDc"/>
    <property type="match status" value="1"/>
</dbReference>
<gene>
    <name evidence="2" type="ORF">SAMN02745941_02735</name>
</gene>
<dbReference type="RefSeq" id="WP_073020233.1">
    <property type="nucleotide sequence ID" value="NZ_FQXU01000008.1"/>
</dbReference>
<organism evidence="2 3">
    <name type="scientific">Clostridium intestinale DSM 6191</name>
    <dbReference type="NCBI Taxonomy" id="1121320"/>
    <lineage>
        <taxon>Bacteria</taxon>
        <taxon>Bacillati</taxon>
        <taxon>Bacillota</taxon>
        <taxon>Clostridia</taxon>
        <taxon>Eubacteriales</taxon>
        <taxon>Clostridiaceae</taxon>
        <taxon>Clostridium</taxon>
    </lineage>
</organism>
<dbReference type="SUPFAM" id="SSF109604">
    <property type="entry name" value="HD-domain/PDEase-like"/>
    <property type="match status" value="1"/>
</dbReference>
<proteinExistence type="predicted"/>
<sequence length="185" mass="21714">MEILGSESEKDLYKNAMQYRKYHSKLVSDIALKILSLNSQVIPELQQVEQAEDVLYLACLLHDIKKFDEKHNKVGAKWFMENIDEYLDIGEESKKYIRKLISKHKLGAKLKKYKKELLYLILVIRVSDKLSKLKEKANYSCIKEEQIRDIISKVKDKTLANSTIDLRKEIGCFFDNIEIKIEMIN</sequence>
<evidence type="ECO:0000313" key="3">
    <source>
        <dbReference type="Proteomes" id="UP000184241"/>
    </source>
</evidence>
<dbReference type="Pfam" id="PF01966">
    <property type="entry name" value="HD"/>
    <property type="match status" value="1"/>
</dbReference>
<feature type="domain" description="HD" evidence="1">
    <location>
        <begin position="22"/>
        <end position="131"/>
    </location>
</feature>
<name>A0A1M5ZB87_9CLOT</name>
<dbReference type="InterPro" id="IPR006674">
    <property type="entry name" value="HD_domain"/>
</dbReference>
<dbReference type="EMBL" id="FQXU01000008">
    <property type="protein sequence ID" value="SHI21496.1"/>
    <property type="molecule type" value="Genomic_DNA"/>
</dbReference>
<dbReference type="Gene3D" id="1.10.3210.10">
    <property type="entry name" value="Hypothetical protein af1432"/>
    <property type="match status" value="1"/>
</dbReference>
<dbReference type="InterPro" id="IPR003607">
    <property type="entry name" value="HD/PDEase_dom"/>
</dbReference>